<evidence type="ECO:0000313" key="2">
    <source>
        <dbReference type="EMBL" id="RNA11082.1"/>
    </source>
</evidence>
<dbReference type="Proteomes" id="UP000276133">
    <property type="component" value="Unassembled WGS sequence"/>
</dbReference>
<feature type="chain" id="PRO_5018003611" evidence="1">
    <location>
        <begin position="31"/>
        <end position="147"/>
    </location>
</feature>
<dbReference type="AlphaFoldDB" id="A0A3M7QIK4"/>
<organism evidence="2 3">
    <name type="scientific">Brachionus plicatilis</name>
    <name type="common">Marine rotifer</name>
    <name type="synonym">Brachionus muelleri</name>
    <dbReference type="NCBI Taxonomy" id="10195"/>
    <lineage>
        <taxon>Eukaryota</taxon>
        <taxon>Metazoa</taxon>
        <taxon>Spiralia</taxon>
        <taxon>Gnathifera</taxon>
        <taxon>Rotifera</taxon>
        <taxon>Eurotatoria</taxon>
        <taxon>Monogononta</taxon>
        <taxon>Pseudotrocha</taxon>
        <taxon>Ploima</taxon>
        <taxon>Brachionidae</taxon>
        <taxon>Brachionus</taxon>
    </lineage>
</organism>
<sequence length="147" mass="16857">MPHTKPSLAFRAFSLLIAFVFIQQVPPSKLVHIFKFNSSGDFITDIEIILEKFDNGYCKVSTFFLPKSSFFGRKHFGMYFNSFFGEMHNGVDLLSLEGDRVNLFAYACADVFFTRDELANCILWYEASRKSSTNREKLTGPERLGKP</sequence>
<comment type="caution">
    <text evidence="2">The sequence shown here is derived from an EMBL/GenBank/DDBJ whole genome shotgun (WGS) entry which is preliminary data.</text>
</comment>
<keyword evidence="1" id="KW-0732">Signal</keyword>
<name>A0A3M7QIK4_BRAPC</name>
<reference evidence="2 3" key="1">
    <citation type="journal article" date="2018" name="Sci. Rep.">
        <title>Genomic signatures of local adaptation to the degree of environmental predictability in rotifers.</title>
        <authorList>
            <person name="Franch-Gras L."/>
            <person name="Hahn C."/>
            <person name="Garcia-Roger E.M."/>
            <person name="Carmona M.J."/>
            <person name="Serra M."/>
            <person name="Gomez A."/>
        </authorList>
    </citation>
    <scope>NUCLEOTIDE SEQUENCE [LARGE SCALE GENOMIC DNA]</scope>
    <source>
        <strain evidence="2">HYR1</strain>
    </source>
</reference>
<keyword evidence="3" id="KW-1185">Reference proteome</keyword>
<accession>A0A3M7QIK4</accession>
<protein>
    <submittedName>
        <fullName evidence="2">Uncharacterized protein</fullName>
    </submittedName>
</protein>
<evidence type="ECO:0000313" key="3">
    <source>
        <dbReference type="Proteomes" id="UP000276133"/>
    </source>
</evidence>
<proteinExistence type="predicted"/>
<dbReference type="EMBL" id="REGN01006047">
    <property type="protein sequence ID" value="RNA11082.1"/>
    <property type="molecule type" value="Genomic_DNA"/>
</dbReference>
<gene>
    <name evidence="2" type="ORF">BpHYR1_033729</name>
</gene>
<evidence type="ECO:0000256" key="1">
    <source>
        <dbReference type="SAM" id="SignalP"/>
    </source>
</evidence>
<feature type="signal peptide" evidence="1">
    <location>
        <begin position="1"/>
        <end position="30"/>
    </location>
</feature>